<dbReference type="Pfam" id="PF04402">
    <property type="entry name" value="SIMPL"/>
    <property type="match status" value="1"/>
</dbReference>
<organism evidence="2 3">
    <name type="scientific">Aquimarina mytili</name>
    <dbReference type="NCBI Taxonomy" id="874423"/>
    <lineage>
        <taxon>Bacteria</taxon>
        <taxon>Pseudomonadati</taxon>
        <taxon>Bacteroidota</taxon>
        <taxon>Flavobacteriia</taxon>
        <taxon>Flavobacteriales</taxon>
        <taxon>Flavobacteriaceae</taxon>
        <taxon>Aquimarina</taxon>
    </lineage>
</organism>
<reference evidence="2" key="1">
    <citation type="submission" date="2021-01" db="EMBL/GenBank/DDBJ databases">
        <authorList>
            <person name="Zhong Y.L."/>
        </authorList>
    </citation>
    <scope>NUCLEOTIDE SEQUENCE</scope>
    <source>
        <strain evidence="2">KCTC 23302</strain>
    </source>
</reference>
<name>A0A937DA32_9FLAO</name>
<evidence type="ECO:0000256" key="1">
    <source>
        <dbReference type="SAM" id="SignalP"/>
    </source>
</evidence>
<keyword evidence="3" id="KW-1185">Reference proteome</keyword>
<dbReference type="EMBL" id="JAERQJ010000010">
    <property type="protein sequence ID" value="MBL0685615.1"/>
    <property type="molecule type" value="Genomic_DNA"/>
</dbReference>
<dbReference type="Gene3D" id="3.30.70.2970">
    <property type="entry name" value="Protein of unknown function (DUF541), domain 2"/>
    <property type="match status" value="1"/>
</dbReference>
<dbReference type="RefSeq" id="WP_201923887.1">
    <property type="nucleotide sequence ID" value="NZ_BAABAX010000030.1"/>
</dbReference>
<gene>
    <name evidence="2" type="ORF">JJQ60_18915</name>
</gene>
<feature type="signal peptide" evidence="1">
    <location>
        <begin position="1"/>
        <end position="18"/>
    </location>
</feature>
<keyword evidence="1" id="KW-0732">Signal</keyword>
<evidence type="ECO:0000313" key="3">
    <source>
        <dbReference type="Proteomes" id="UP000651057"/>
    </source>
</evidence>
<accession>A0A937DA32</accession>
<dbReference type="InterPro" id="IPR007497">
    <property type="entry name" value="SIMPL/DUF541"/>
</dbReference>
<proteinExistence type="predicted"/>
<dbReference type="AlphaFoldDB" id="A0A937DA32"/>
<protein>
    <submittedName>
        <fullName evidence="2">SIMPL domain-containing protein</fullName>
    </submittedName>
</protein>
<evidence type="ECO:0000313" key="2">
    <source>
        <dbReference type="EMBL" id="MBL0685615.1"/>
    </source>
</evidence>
<sequence length="337" mass="39131">MKNTIHILFILICSHTFAQMKGNATISRQNIMSSKKLGNAEIYRDDIEEFRKQDLVTNPTLTIDVKVLNNIIADSYTAVFNMVQIGETSEEANKLMNDRITKVKNKLISKGILEKDIVIDVISFVPVYETVIEKKIFSTKYNEVPKGFELQQNLHIKFNNVNQFQEILSACANNEIYNLVKVDYFINDIQAVYKQLRTEILKNLKEKQQFYNDLGFDLTLYDPTMADTKYCHFPKEFYKSYQAFSSTSLEALRKRQGIVTAKKQTTYYYEPISFKDYDVVINPSILEPAIQIGMEIKLQYTPKQEEKEPVKAEPIFPKYFLVSPNGNIDIKELKLEQ</sequence>
<feature type="chain" id="PRO_5036979970" evidence="1">
    <location>
        <begin position="19"/>
        <end position="337"/>
    </location>
</feature>
<comment type="caution">
    <text evidence="2">The sequence shown here is derived from an EMBL/GenBank/DDBJ whole genome shotgun (WGS) entry which is preliminary data.</text>
</comment>
<dbReference type="Proteomes" id="UP000651057">
    <property type="component" value="Unassembled WGS sequence"/>
</dbReference>